<dbReference type="InterPro" id="IPR055903">
    <property type="entry name" value="DUF7480"/>
</dbReference>
<dbReference type="InterPro" id="IPR054657">
    <property type="entry name" value="T6SS_periplasmic_put"/>
</dbReference>
<sequence>MVKHLQNYFISLLTCLFLIGCTLGEEQVGFKRDANIILVKDMLCISTPQNDSYYLSIISIKNKDGSGLRKTYAGSELLAVNTKRCLSSSQWPMVENTAYTIHYTLLSTSTKLPAFRKVASIMVIDGRVLNLKLYNSDYLPSFISE</sequence>
<evidence type="ECO:0000259" key="1">
    <source>
        <dbReference type="Pfam" id="PF24295"/>
    </source>
</evidence>
<feature type="domain" description="DUF7480" evidence="1">
    <location>
        <begin position="33"/>
        <end position="111"/>
    </location>
</feature>
<organism evidence="2 3">
    <name type="scientific">Pantoea trifolii</name>
    <dbReference type="NCBI Taxonomy" id="2968030"/>
    <lineage>
        <taxon>Bacteria</taxon>
        <taxon>Pseudomonadati</taxon>
        <taxon>Pseudomonadota</taxon>
        <taxon>Gammaproteobacteria</taxon>
        <taxon>Enterobacterales</taxon>
        <taxon>Erwiniaceae</taxon>
        <taxon>Pantoea</taxon>
    </lineage>
</organism>
<reference evidence="2 3" key="1">
    <citation type="submission" date="2022-07" db="EMBL/GenBank/DDBJ databases">
        <title>Pantoea trifolii sp. nov. isolated from root nodules of Trifolium rubens.</title>
        <authorList>
            <person name="Kalita M."/>
            <person name="Wdowiak-Wrobel S."/>
            <person name="Marek-Kozaczuk M."/>
            <person name="Palusinska-Szysz M."/>
            <person name="Sokolowski W."/>
            <person name="Coutinho T."/>
            <person name="Hlahane L."/>
        </authorList>
    </citation>
    <scope>NUCLEOTIDE SEQUENCE [LARGE SCALE GENOMIC DNA]</scope>
    <source>
        <strain evidence="2 3">MMK2</strain>
    </source>
</reference>
<name>A0ABT1VKQ5_9GAMM</name>
<dbReference type="PROSITE" id="PS51257">
    <property type="entry name" value="PROKAR_LIPOPROTEIN"/>
    <property type="match status" value="1"/>
</dbReference>
<dbReference type="Pfam" id="PF24295">
    <property type="entry name" value="DUF7480"/>
    <property type="match status" value="1"/>
</dbReference>
<dbReference type="EMBL" id="JANIET010000001">
    <property type="protein sequence ID" value="MCQ8228113.1"/>
    <property type="molecule type" value="Genomic_DNA"/>
</dbReference>
<keyword evidence="3" id="KW-1185">Reference proteome</keyword>
<evidence type="ECO:0000313" key="3">
    <source>
        <dbReference type="Proteomes" id="UP001300015"/>
    </source>
</evidence>
<accession>A0ABT1VKQ5</accession>
<dbReference type="Proteomes" id="UP001300015">
    <property type="component" value="Unassembled WGS sequence"/>
</dbReference>
<comment type="caution">
    <text evidence="2">The sequence shown here is derived from an EMBL/GenBank/DDBJ whole genome shotgun (WGS) entry which is preliminary data.</text>
</comment>
<dbReference type="RefSeq" id="WP_256696716.1">
    <property type="nucleotide sequence ID" value="NZ_JANIES010000001.1"/>
</dbReference>
<protein>
    <recommendedName>
        <fullName evidence="1">DUF7480 domain-containing protein</fullName>
    </recommendedName>
</protein>
<proteinExistence type="predicted"/>
<evidence type="ECO:0000313" key="2">
    <source>
        <dbReference type="EMBL" id="MCQ8228113.1"/>
    </source>
</evidence>
<dbReference type="NCBIfam" id="NF045617">
    <property type="entry name" value="mostly_LP"/>
    <property type="match status" value="1"/>
</dbReference>
<gene>
    <name evidence="2" type="ORF">NQH49_11575</name>
</gene>